<dbReference type="GO" id="GO:0006974">
    <property type="term" value="P:DNA damage response"/>
    <property type="evidence" value="ECO:0007669"/>
    <property type="project" value="TreeGrafter"/>
</dbReference>
<keyword evidence="1" id="KW-1133">Transmembrane helix</keyword>
<evidence type="ECO:0000313" key="2">
    <source>
        <dbReference type="EMBL" id="OHA28828.1"/>
    </source>
</evidence>
<dbReference type="STRING" id="1802315.A3F51_02505"/>
<dbReference type="PANTHER" id="PTHR34387">
    <property type="entry name" value="SLR1258 PROTEIN"/>
    <property type="match status" value="1"/>
</dbReference>
<evidence type="ECO:0008006" key="4">
    <source>
        <dbReference type="Google" id="ProtNLM"/>
    </source>
</evidence>
<gene>
    <name evidence="2" type="ORF">A3F51_02505</name>
</gene>
<protein>
    <recommendedName>
        <fullName evidence="4">SIMPL domain-containing protein</fullName>
    </recommendedName>
</protein>
<comment type="caution">
    <text evidence="2">The sequence shown here is derived from an EMBL/GenBank/DDBJ whole genome shotgun (WGS) entry which is preliminary data.</text>
</comment>
<evidence type="ECO:0000313" key="3">
    <source>
        <dbReference type="Proteomes" id="UP000178089"/>
    </source>
</evidence>
<dbReference type="InterPro" id="IPR052022">
    <property type="entry name" value="26kDa_periplasmic_antigen"/>
</dbReference>
<dbReference type="EMBL" id="MHRT01000007">
    <property type="protein sequence ID" value="OHA28828.1"/>
    <property type="molecule type" value="Genomic_DNA"/>
</dbReference>
<dbReference type="Proteomes" id="UP000178089">
    <property type="component" value="Unassembled WGS sequence"/>
</dbReference>
<dbReference type="PANTHER" id="PTHR34387:SF2">
    <property type="entry name" value="SLR1258 PROTEIN"/>
    <property type="match status" value="1"/>
</dbReference>
<accession>A0A1G2MYB7</accession>
<dbReference type="InterPro" id="IPR007497">
    <property type="entry name" value="SIMPL/DUF541"/>
</dbReference>
<dbReference type="Gene3D" id="3.30.70.2970">
    <property type="entry name" value="Protein of unknown function (DUF541), domain 2"/>
    <property type="match status" value="1"/>
</dbReference>
<evidence type="ECO:0000256" key="1">
    <source>
        <dbReference type="SAM" id="Phobius"/>
    </source>
</evidence>
<reference evidence="2 3" key="1">
    <citation type="journal article" date="2016" name="Nat. Commun.">
        <title>Thousands of microbial genomes shed light on interconnected biogeochemical processes in an aquifer system.</title>
        <authorList>
            <person name="Anantharaman K."/>
            <person name="Brown C.T."/>
            <person name="Hug L.A."/>
            <person name="Sharon I."/>
            <person name="Castelle C.J."/>
            <person name="Probst A.J."/>
            <person name="Thomas B.C."/>
            <person name="Singh A."/>
            <person name="Wilkins M.J."/>
            <person name="Karaoz U."/>
            <person name="Brodie E.L."/>
            <person name="Williams K.H."/>
            <person name="Hubbard S.S."/>
            <person name="Banfield J.F."/>
        </authorList>
    </citation>
    <scope>NUCLEOTIDE SEQUENCE [LARGE SCALE GENOMIC DNA]</scope>
</reference>
<feature type="transmembrane region" description="Helical" evidence="1">
    <location>
        <begin position="6"/>
        <end position="27"/>
    </location>
</feature>
<name>A0A1G2MYB7_9BACT</name>
<dbReference type="AlphaFoldDB" id="A0A1G2MYB7"/>
<dbReference type="Pfam" id="PF04402">
    <property type="entry name" value="SIMPL"/>
    <property type="match status" value="1"/>
</dbReference>
<keyword evidence="1" id="KW-0812">Transmembrane</keyword>
<proteinExistence type="predicted"/>
<organism evidence="2 3">
    <name type="scientific">Candidatus Taylorbacteria bacterium RIFCSPHIGHO2_12_FULL_45_16</name>
    <dbReference type="NCBI Taxonomy" id="1802315"/>
    <lineage>
        <taxon>Bacteria</taxon>
        <taxon>Candidatus Tayloriibacteriota</taxon>
    </lineage>
</organism>
<sequence length="263" mass="28257">MNIPSNFWKILIGAVGALTIFLVVVSIKEIKSIGYIGKDSPVYNTISVNGKGEVVSIPDVATFSFGVTETAKTVAEAQAQATNKTNAALKAVKDAGVAEKDIKTTSYSINPHYDYQDSVCTTGYCKPGKSVLTGYDVSQSVEIKIRDLSKAGAIFTSIGALDVQDVNGLSFSIDDIEKVKAEARSKAITDAKTKAKELAKQLEVRIIKITSFYDSTDQPMYYGRGEGMVSDVMSIKSSAPMPPQIPVGEDKVTSNVTITYEIK</sequence>
<dbReference type="Gene3D" id="3.30.110.170">
    <property type="entry name" value="Protein of unknown function (DUF541), domain 1"/>
    <property type="match status" value="1"/>
</dbReference>
<keyword evidence="1" id="KW-0472">Membrane</keyword>